<dbReference type="PANTHER" id="PTHR43540:SF6">
    <property type="entry name" value="ISOCHORISMATASE-LIKE DOMAIN-CONTAINING PROTEIN"/>
    <property type="match status" value="1"/>
</dbReference>
<evidence type="ECO:0000313" key="4">
    <source>
        <dbReference type="Proteomes" id="UP000318053"/>
    </source>
</evidence>
<dbReference type="SUPFAM" id="SSF52499">
    <property type="entry name" value="Isochorismatase-like hydrolases"/>
    <property type="match status" value="1"/>
</dbReference>
<keyword evidence="4" id="KW-1185">Reference proteome</keyword>
<comment type="caution">
    <text evidence="3">The sequence shown here is derived from an EMBL/GenBank/DDBJ whole genome shotgun (WGS) entry which is preliminary data.</text>
</comment>
<dbReference type="GO" id="GO:0016787">
    <property type="term" value="F:hydrolase activity"/>
    <property type="evidence" value="ECO:0007669"/>
    <property type="project" value="UniProtKB-KW"/>
</dbReference>
<proteinExistence type="predicted"/>
<dbReference type="RefSeq" id="WP_146392909.1">
    <property type="nucleotide sequence ID" value="NZ_SJPK01000012.1"/>
</dbReference>
<evidence type="ECO:0000259" key="2">
    <source>
        <dbReference type="Pfam" id="PF00857"/>
    </source>
</evidence>
<name>A0A5C5X0K7_9BACT</name>
<dbReference type="CDD" id="cd00431">
    <property type="entry name" value="cysteine_hydrolases"/>
    <property type="match status" value="1"/>
</dbReference>
<feature type="domain" description="Isochorismatase-like" evidence="2">
    <location>
        <begin position="20"/>
        <end position="181"/>
    </location>
</feature>
<dbReference type="AlphaFoldDB" id="A0A5C5X0K7"/>
<accession>A0A5C5X0K7</accession>
<keyword evidence="1 3" id="KW-0378">Hydrolase</keyword>
<dbReference type="EC" id="3.-.-.-" evidence="3"/>
<dbReference type="EMBL" id="SJPK01000012">
    <property type="protein sequence ID" value="TWT56486.1"/>
    <property type="molecule type" value="Genomic_DNA"/>
</dbReference>
<protein>
    <submittedName>
        <fullName evidence="3">Isochorismatase family protein YecD</fullName>
        <ecNumber evidence="3">3.-.-.-</ecNumber>
    </submittedName>
</protein>
<dbReference type="InterPro" id="IPR036380">
    <property type="entry name" value="Isochorismatase-like_sf"/>
</dbReference>
<dbReference type="Proteomes" id="UP000318053">
    <property type="component" value="Unassembled WGS sequence"/>
</dbReference>
<dbReference type="OrthoDB" id="4305745at2"/>
<dbReference type="PANTHER" id="PTHR43540">
    <property type="entry name" value="PEROXYUREIDOACRYLATE/UREIDOACRYLATE AMIDOHYDROLASE-RELATED"/>
    <property type="match status" value="1"/>
</dbReference>
<dbReference type="InterPro" id="IPR000868">
    <property type="entry name" value="Isochorismatase-like_dom"/>
</dbReference>
<dbReference type="Pfam" id="PF00857">
    <property type="entry name" value="Isochorismatase"/>
    <property type="match status" value="1"/>
</dbReference>
<reference evidence="3 4" key="1">
    <citation type="submission" date="2019-02" db="EMBL/GenBank/DDBJ databases">
        <title>Deep-cultivation of Planctomycetes and their phenomic and genomic characterization uncovers novel biology.</title>
        <authorList>
            <person name="Wiegand S."/>
            <person name="Jogler M."/>
            <person name="Boedeker C."/>
            <person name="Pinto D."/>
            <person name="Vollmers J."/>
            <person name="Rivas-Marin E."/>
            <person name="Kohn T."/>
            <person name="Peeters S.H."/>
            <person name="Heuer A."/>
            <person name="Rast P."/>
            <person name="Oberbeckmann S."/>
            <person name="Bunk B."/>
            <person name="Jeske O."/>
            <person name="Meyerdierks A."/>
            <person name="Storesund J.E."/>
            <person name="Kallscheuer N."/>
            <person name="Luecker S."/>
            <person name="Lage O.M."/>
            <person name="Pohl T."/>
            <person name="Merkel B.J."/>
            <person name="Hornburger P."/>
            <person name="Mueller R.-W."/>
            <person name="Bruemmer F."/>
            <person name="Labrenz M."/>
            <person name="Spormann A.M."/>
            <person name="Op Den Camp H."/>
            <person name="Overmann J."/>
            <person name="Amann R."/>
            <person name="Jetten M.S.M."/>
            <person name="Mascher T."/>
            <person name="Medema M.H."/>
            <person name="Devos D.P."/>
            <person name="Kaster A.-K."/>
            <person name="Ovreas L."/>
            <person name="Rohde M."/>
            <person name="Galperin M.Y."/>
            <person name="Jogler C."/>
        </authorList>
    </citation>
    <scope>NUCLEOTIDE SEQUENCE [LARGE SCALE GENOMIC DNA]</scope>
    <source>
        <strain evidence="3 4">CA85</strain>
    </source>
</reference>
<evidence type="ECO:0000313" key="3">
    <source>
        <dbReference type="EMBL" id="TWT56486.1"/>
    </source>
</evidence>
<gene>
    <name evidence="3" type="primary">yecD_2</name>
    <name evidence="3" type="ORF">CA85_40170</name>
</gene>
<sequence length="200" mass="21895">MKTADKTKGLGASAAATGATALLLVDVINDLEFDDGEELLKLGVPAAINLRNLKQRFRSHDLPVIYANDNFGKWKSDFRAQFEHCVGDDTRGKPIAELLAPEPADYFVLKPKHSAFYGTTLELLLQALEVKTLVVTGFATDICVLFSANDAYMRDYKVCVPPDCVAANTQERSDEAVSLMQRVLKADVRSASELDVSVVQ</sequence>
<dbReference type="InterPro" id="IPR050272">
    <property type="entry name" value="Isochorismatase-like_hydrls"/>
</dbReference>
<dbReference type="Gene3D" id="3.40.50.850">
    <property type="entry name" value="Isochorismatase-like"/>
    <property type="match status" value="1"/>
</dbReference>
<evidence type="ECO:0000256" key="1">
    <source>
        <dbReference type="ARBA" id="ARBA00022801"/>
    </source>
</evidence>
<organism evidence="3 4">
    <name type="scientific">Allorhodopirellula solitaria</name>
    <dbReference type="NCBI Taxonomy" id="2527987"/>
    <lineage>
        <taxon>Bacteria</taxon>
        <taxon>Pseudomonadati</taxon>
        <taxon>Planctomycetota</taxon>
        <taxon>Planctomycetia</taxon>
        <taxon>Pirellulales</taxon>
        <taxon>Pirellulaceae</taxon>
        <taxon>Allorhodopirellula</taxon>
    </lineage>
</organism>